<evidence type="ECO:0000259" key="2">
    <source>
        <dbReference type="Pfam" id="PF11790"/>
    </source>
</evidence>
<feature type="chain" id="PRO_5034008692" description="Asl1-like glycosyl hydrolase catalytic domain-containing protein" evidence="1">
    <location>
        <begin position="24"/>
        <end position="316"/>
    </location>
</feature>
<evidence type="ECO:0000313" key="4">
    <source>
        <dbReference type="Proteomes" id="UP000664534"/>
    </source>
</evidence>
<proteinExistence type="predicted"/>
<dbReference type="SUPFAM" id="SSF51445">
    <property type="entry name" value="(Trans)glycosidases"/>
    <property type="match status" value="1"/>
</dbReference>
<dbReference type="InterPro" id="IPR024655">
    <property type="entry name" value="Asl1_glyco_hydro_catalytic"/>
</dbReference>
<evidence type="ECO:0000256" key="1">
    <source>
        <dbReference type="SAM" id="SignalP"/>
    </source>
</evidence>
<protein>
    <recommendedName>
        <fullName evidence="2">Asl1-like glycosyl hydrolase catalytic domain-containing protein</fullName>
    </recommendedName>
</protein>
<dbReference type="GO" id="GO:0071966">
    <property type="term" value="P:fungal-type cell wall polysaccharide metabolic process"/>
    <property type="evidence" value="ECO:0007669"/>
    <property type="project" value="TreeGrafter"/>
</dbReference>
<dbReference type="Gene3D" id="3.20.20.80">
    <property type="entry name" value="Glycosidases"/>
    <property type="match status" value="1"/>
</dbReference>
<feature type="signal peptide" evidence="1">
    <location>
        <begin position="1"/>
        <end position="23"/>
    </location>
</feature>
<dbReference type="EMBL" id="CAJPDT010000081">
    <property type="protein sequence ID" value="CAF9935124.1"/>
    <property type="molecule type" value="Genomic_DNA"/>
</dbReference>
<sequence length="316" mass="32192">MLSNYQSIFSFALCSALCTVALAKPHPQHRHGGGWGPPAPVATSTPAVAAATAATSAASPATSSGTTTTSSSGAVSGKGLIYYSGPPLSAYNAADLAFSLDWADTAAADGASLGTFVPMCSGLAQVSSCTGVVTEGQSVVGFNEPENPAEAFMLPTTAVSNWGPINDLRASKGAKIGTPAVSNAGGPDGTTATVSANGVENNPQGITWLSQFLANATTEGYTFDFVAYHWYEGDQSDLLAQTSAMQKLAKQYKIDTVLVTEMGFNDPSTECSNVEWLVNNFIATSGAAGYAYSTSTWGLGNTLMSSSGVLTDVGTA</sequence>
<dbReference type="AlphaFoldDB" id="A0A8H3IZG2"/>
<comment type="caution">
    <text evidence="3">The sequence shown here is derived from an EMBL/GenBank/DDBJ whole genome shotgun (WGS) entry which is preliminary data.</text>
</comment>
<name>A0A8H3IZG2_9LECA</name>
<dbReference type="InterPro" id="IPR017853">
    <property type="entry name" value="GH"/>
</dbReference>
<organism evidence="3 4">
    <name type="scientific">Imshaugia aleurites</name>
    <dbReference type="NCBI Taxonomy" id="172621"/>
    <lineage>
        <taxon>Eukaryota</taxon>
        <taxon>Fungi</taxon>
        <taxon>Dikarya</taxon>
        <taxon>Ascomycota</taxon>
        <taxon>Pezizomycotina</taxon>
        <taxon>Lecanoromycetes</taxon>
        <taxon>OSLEUM clade</taxon>
        <taxon>Lecanoromycetidae</taxon>
        <taxon>Lecanorales</taxon>
        <taxon>Lecanorineae</taxon>
        <taxon>Parmeliaceae</taxon>
        <taxon>Imshaugia</taxon>
    </lineage>
</organism>
<dbReference type="PANTHER" id="PTHR34154:SF3">
    <property type="entry name" value="ALKALI-SENSITIVE LINKAGE PROTEIN 1"/>
    <property type="match status" value="1"/>
</dbReference>
<dbReference type="PANTHER" id="PTHR34154">
    <property type="entry name" value="ALKALI-SENSITIVE LINKAGE PROTEIN 1"/>
    <property type="match status" value="1"/>
</dbReference>
<evidence type="ECO:0000313" key="3">
    <source>
        <dbReference type="EMBL" id="CAF9935124.1"/>
    </source>
</evidence>
<dbReference type="OrthoDB" id="43654at2759"/>
<keyword evidence="1" id="KW-0732">Signal</keyword>
<reference evidence="3" key="1">
    <citation type="submission" date="2021-03" db="EMBL/GenBank/DDBJ databases">
        <authorList>
            <person name="Tagirdzhanova G."/>
        </authorList>
    </citation>
    <scope>NUCLEOTIDE SEQUENCE</scope>
</reference>
<keyword evidence="4" id="KW-1185">Reference proteome</keyword>
<accession>A0A8H3IZG2</accession>
<dbReference type="GO" id="GO:0009277">
    <property type="term" value="C:fungal-type cell wall"/>
    <property type="evidence" value="ECO:0007669"/>
    <property type="project" value="TreeGrafter"/>
</dbReference>
<dbReference type="Pfam" id="PF11790">
    <property type="entry name" value="Glyco_hydro_cc"/>
    <property type="match status" value="1"/>
</dbReference>
<dbReference type="InterPro" id="IPR053183">
    <property type="entry name" value="ASL1"/>
</dbReference>
<gene>
    <name evidence="3" type="ORF">IMSHALPRED_010116</name>
</gene>
<feature type="domain" description="Asl1-like glycosyl hydrolase catalytic" evidence="2">
    <location>
        <begin position="94"/>
        <end position="315"/>
    </location>
</feature>
<dbReference type="Proteomes" id="UP000664534">
    <property type="component" value="Unassembled WGS sequence"/>
</dbReference>